<reference evidence="5" key="1">
    <citation type="submission" date="2014-08" db="EMBL/GenBank/DDBJ databases">
        <authorList>
            <person name="Sharma Rahul"/>
            <person name="Thines Marco"/>
        </authorList>
    </citation>
    <scope>NUCLEOTIDE SEQUENCE</scope>
</reference>
<dbReference type="SUPFAM" id="SSF55658">
    <property type="entry name" value="L9 N-domain-like"/>
    <property type="match status" value="1"/>
</dbReference>
<comment type="similarity">
    <text evidence="1">Belongs to the bacterial ribosomal protein bL9 family.</text>
</comment>
<proteinExistence type="inferred from homology"/>
<name>A0A0F7SKF5_PHARH</name>
<sequence>MFTLLRTATSIKPLSLRALRRNVCRKIVVANPTKLETKNSIPIKLLEDDIRLGKKGDLVAVHRKHMRDVLYRKEKAAYILSNGVARVSLPHPEAVTIKKSLDRSALEKGDPVLTVLRQSKQTFKSGLPSPWQVRFHEKFQPKSED</sequence>
<accession>A0A0F7SKF5</accession>
<dbReference type="InterPro" id="IPR036935">
    <property type="entry name" value="Ribosomal_bL9_N_sf"/>
</dbReference>
<dbReference type="Gene3D" id="3.40.5.10">
    <property type="entry name" value="Ribosomal protein L9, N-terminal domain"/>
    <property type="match status" value="1"/>
</dbReference>
<dbReference type="EMBL" id="LN483249">
    <property type="protein sequence ID" value="CDZ97909.1"/>
    <property type="molecule type" value="Genomic_DNA"/>
</dbReference>
<keyword evidence="2 5" id="KW-0689">Ribosomal protein</keyword>
<evidence type="ECO:0000256" key="1">
    <source>
        <dbReference type="ARBA" id="ARBA00010605"/>
    </source>
</evidence>
<dbReference type="InterPro" id="IPR009027">
    <property type="entry name" value="Ribosomal_bL9/RNase_H1_N"/>
</dbReference>
<organism evidence="5">
    <name type="scientific">Phaffia rhodozyma</name>
    <name type="common">Yeast</name>
    <name type="synonym">Xanthophyllomyces dendrorhous</name>
    <dbReference type="NCBI Taxonomy" id="264483"/>
    <lineage>
        <taxon>Eukaryota</taxon>
        <taxon>Fungi</taxon>
        <taxon>Dikarya</taxon>
        <taxon>Basidiomycota</taxon>
        <taxon>Agaricomycotina</taxon>
        <taxon>Tremellomycetes</taxon>
        <taxon>Cystofilobasidiales</taxon>
        <taxon>Mrakiaceae</taxon>
        <taxon>Phaffia</taxon>
    </lineage>
</organism>
<evidence type="ECO:0000259" key="4">
    <source>
        <dbReference type="Pfam" id="PF01281"/>
    </source>
</evidence>
<protein>
    <submittedName>
        <fullName evidence="5">Ribosomal protein L9/RNase H1, N-terminal</fullName>
    </submittedName>
</protein>
<dbReference type="AlphaFoldDB" id="A0A0F7SKF5"/>
<dbReference type="InterPro" id="IPR020070">
    <property type="entry name" value="Ribosomal_bL9_N"/>
</dbReference>
<dbReference type="Pfam" id="PF01281">
    <property type="entry name" value="Ribosomal_L9_N"/>
    <property type="match status" value="1"/>
</dbReference>
<evidence type="ECO:0000256" key="3">
    <source>
        <dbReference type="ARBA" id="ARBA00023274"/>
    </source>
</evidence>
<evidence type="ECO:0000313" key="5">
    <source>
        <dbReference type="EMBL" id="CDZ97909.1"/>
    </source>
</evidence>
<feature type="domain" description="Ribosomal protein L9" evidence="4">
    <location>
        <begin position="43"/>
        <end position="79"/>
    </location>
</feature>
<evidence type="ECO:0000256" key="2">
    <source>
        <dbReference type="ARBA" id="ARBA00022980"/>
    </source>
</evidence>
<dbReference type="GO" id="GO:1990904">
    <property type="term" value="C:ribonucleoprotein complex"/>
    <property type="evidence" value="ECO:0007669"/>
    <property type="project" value="UniProtKB-KW"/>
</dbReference>
<dbReference type="GO" id="GO:0005840">
    <property type="term" value="C:ribosome"/>
    <property type="evidence" value="ECO:0007669"/>
    <property type="project" value="UniProtKB-KW"/>
</dbReference>
<keyword evidence="3" id="KW-0687">Ribonucleoprotein</keyword>